<dbReference type="AlphaFoldDB" id="A0A4Y2MA90"/>
<name>A0A4Y2MA90_ARAVE</name>
<gene>
    <name evidence="2" type="ORF">AVEN_56250_1</name>
</gene>
<evidence type="ECO:0000256" key="1">
    <source>
        <dbReference type="SAM" id="MobiDB-lite"/>
    </source>
</evidence>
<protein>
    <submittedName>
        <fullName evidence="2">Uncharacterized protein</fullName>
    </submittedName>
</protein>
<accession>A0A4Y2MA90</accession>
<reference evidence="2 3" key="1">
    <citation type="journal article" date="2019" name="Sci. Rep.">
        <title>Orb-weaving spider Araneus ventricosus genome elucidates the spidroin gene catalogue.</title>
        <authorList>
            <person name="Kono N."/>
            <person name="Nakamura H."/>
            <person name="Ohtoshi R."/>
            <person name="Moran D.A.P."/>
            <person name="Shinohara A."/>
            <person name="Yoshida Y."/>
            <person name="Fujiwara M."/>
            <person name="Mori M."/>
            <person name="Tomita M."/>
            <person name="Arakawa K."/>
        </authorList>
    </citation>
    <scope>NUCLEOTIDE SEQUENCE [LARGE SCALE GENOMIC DNA]</scope>
</reference>
<dbReference type="EMBL" id="BGPR01006879">
    <property type="protein sequence ID" value="GBN22577.1"/>
    <property type="molecule type" value="Genomic_DNA"/>
</dbReference>
<organism evidence="2 3">
    <name type="scientific">Araneus ventricosus</name>
    <name type="common">Orbweaver spider</name>
    <name type="synonym">Epeira ventricosa</name>
    <dbReference type="NCBI Taxonomy" id="182803"/>
    <lineage>
        <taxon>Eukaryota</taxon>
        <taxon>Metazoa</taxon>
        <taxon>Ecdysozoa</taxon>
        <taxon>Arthropoda</taxon>
        <taxon>Chelicerata</taxon>
        <taxon>Arachnida</taxon>
        <taxon>Araneae</taxon>
        <taxon>Araneomorphae</taxon>
        <taxon>Entelegynae</taxon>
        <taxon>Araneoidea</taxon>
        <taxon>Araneidae</taxon>
        <taxon>Araneus</taxon>
    </lineage>
</organism>
<evidence type="ECO:0000313" key="3">
    <source>
        <dbReference type="Proteomes" id="UP000499080"/>
    </source>
</evidence>
<sequence>MNFLINCFRRQPHQNVNQGLPHPEDLEPEGLDPEVVEPEQLDHEDVEPERLDPEDVEPEQLDPVHPRPDIRRYRRARRLLGHFFSSSSILGDTKLTVQLHLNRKLGADDFDVTDILADMIRRKSIVKLGLRYVSIKRSRSDVPFSDEDHQLMMAALRQKEGRPKSHRRLKNSVALGQRSVNNHICLLLRDGVIEVTPNHLFKLKEF</sequence>
<evidence type="ECO:0000313" key="2">
    <source>
        <dbReference type="EMBL" id="GBN22577.1"/>
    </source>
</evidence>
<feature type="compositionally biased region" description="Acidic residues" evidence="1">
    <location>
        <begin position="26"/>
        <end position="39"/>
    </location>
</feature>
<proteinExistence type="predicted"/>
<feature type="region of interest" description="Disordered" evidence="1">
    <location>
        <begin position="13"/>
        <end position="66"/>
    </location>
</feature>
<keyword evidence="3" id="KW-1185">Reference proteome</keyword>
<dbReference type="Proteomes" id="UP000499080">
    <property type="component" value="Unassembled WGS sequence"/>
</dbReference>
<feature type="compositionally biased region" description="Basic and acidic residues" evidence="1">
    <location>
        <begin position="40"/>
        <end position="53"/>
    </location>
</feature>
<comment type="caution">
    <text evidence="2">The sequence shown here is derived from an EMBL/GenBank/DDBJ whole genome shotgun (WGS) entry which is preliminary data.</text>
</comment>